<dbReference type="InterPro" id="IPR001647">
    <property type="entry name" value="HTH_TetR"/>
</dbReference>
<evidence type="ECO:0000313" key="6">
    <source>
        <dbReference type="EMBL" id="RSD10329.1"/>
    </source>
</evidence>
<evidence type="ECO:0000256" key="3">
    <source>
        <dbReference type="ARBA" id="ARBA00023163"/>
    </source>
</evidence>
<evidence type="ECO:0000256" key="4">
    <source>
        <dbReference type="PROSITE-ProRule" id="PRU00335"/>
    </source>
</evidence>
<dbReference type="InterPro" id="IPR009057">
    <property type="entry name" value="Homeodomain-like_sf"/>
</dbReference>
<dbReference type="GO" id="GO:0000976">
    <property type="term" value="F:transcription cis-regulatory region binding"/>
    <property type="evidence" value="ECO:0007669"/>
    <property type="project" value="TreeGrafter"/>
</dbReference>
<evidence type="ECO:0000256" key="2">
    <source>
        <dbReference type="ARBA" id="ARBA00023125"/>
    </source>
</evidence>
<protein>
    <submittedName>
        <fullName evidence="6">TetR/AcrR family transcriptional regulator</fullName>
    </submittedName>
</protein>
<accession>A0A3R9FGZ2</accession>
<keyword evidence="1" id="KW-0805">Transcription regulation</keyword>
<dbReference type="InterPro" id="IPR036271">
    <property type="entry name" value="Tet_transcr_reg_TetR-rel_C_sf"/>
</dbReference>
<keyword evidence="3" id="KW-0804">Transcription</keyword>
<reference evidence="6 7" key="1">
    <citation type="submission" date="2018-12" db="EMBL/GenBank/DDBJ databases">
        <title>Amycolatopsis eburnea sp. nov. actinomycete associate with arbuscular mycorrhiza fungal spore.</title>
        <authorList>
            <person name="Lumyong S."/>
            <person name="Chaiya L."/>
        </authorList>
    </citation>
    <scope>NUCLEOTIDE SEQUENCE [LARGE SCALE GENOMIC DNA]</scope>
    <source>
        <strain evidence="6 7">GLM-1</strain>
    </source>
</reference>
<dbReference type="PANTHER" id="PTHR30055">
    <property type="entry name" value="HTH-TYPE TRANSCRIPTIONAL REGULATOR RUTR"/>
    <property type="match status" value="1"/>
</dbReference>
<dbReference type="PANTHER" id="PTHR30055:SF220">
    <property type="entry name" value="TETR-FAMILY REGULATORY PROTEIN"/>
    <property type="match status" value="1"/>
</dbReference>
<dbReference type="GO" id="GO:0003700">
    <property type="term" value="F:DNA-binding transcription factor activity"/>
    <property type="evidence" value="ECO:0007669"/>
    <property type="project" value="TreeGrafter"/>
</dbReference>
<name>A0A3R9FGZ2_9PSEU</name>
<dbReference type="OrthoDB" id="3173376at2"/>
<feature type="domain" description="HTH tetR-type" evidence="5">
    <location>
        <begin position="12"/>
        <end position="70"/>
    </location>
</feature>
<dbReference type="InterPro" id="IPR025996">
    <property type="entry name" value="MT1864/Rv1816-like_C"/>
</dbReference>
<dbReference type="RefSeq" id="WP_125314485.1">
    <property type="nucleotide sequence ID" value="NZ_RSEC01000060.1"/>
</dbReference>
<dbReference type="PROSITE" id="PS50977">
    <property type="entry name" value="HTH_TETR_2"/>
    <property type="match status" value="1"/>
</dbReference>
<dbReference type="SUPFAM" id="SSF48498">
    <property type="entry name" value="Tetracyclin repressor-like, C-terminal domain"/>
    <property type="match status" value="1"/>
</dbReference>
<sequence length="196" mass="20543">MPTSAKGSYHHGDLRATLMKIAMRMLEEGEPFSLRGIAREAGVSPTAPYRHFADRDALESALAAEGLRDLKADLLQGGGGPPATVADLAELGVAYVDFALRRPALFRLMFGNPCDDANDVRVRAAAEVHELLGAAVSGVFPDVDPAALATAGWGLVHGLACLHLDGKLTSTSAEDVANQVRGSFAAIFAARPHGVM</sequence>
<feature type="DNA-binding region" description="H-T-H motif" evidence="4">
    <location>
        <begin position="33"/>
        <end position="52"/>
    </location>
</feature>
<keyword evidence="7" id="KW-1185">Reference proteome</keyword>
<dbReference type="Gene3D" id="1.10.357.10">
    <property type="entry name" value="Tetracycline Repressor, domain 2"/>
    <property type="match status" value="1"/>
</dbReference>
<evidence type="ECO:0000313" key="7">
    <source>
        <dbReference type="Proteomes" id="UP000267081"/>
    </source>
</evidence>
<organism evidence="6 7">
    <name type="scientific">Amycolatopsis eburnea</name>
    <dbReference type="NCBI Taxonomy" id="2267691"/>
    <lineage>
        <taxon>Bacteria</taxon>
        <taxon>Bacillati</taxon>
        <taxon>Actinomycetota</taxon>
        <taxon>Actinomycetes</taxon>
        <taxon>Pseudonocardiales</taxon>
        <taxon>Pseudonocardiaceae</taxon>
        <taxon>Amycolatopsis</taxon>
    </lineage>
</organism>
<comment type="caution">
    <text evidence="6">The sequence shown here is derived from an EMBL/GenBank/DDBJ whole genome shotgun (WGS) entry which is preliminary data.</text>
</comment>
<dbReference type="SUPFAM" id="SSF46689">
    <property type="entry name" value="Homeodomain-like"/>
    <property type="match status" value="1"/>
</dbReference>
<dbReference type="Pfam" id="PF13305">
    <property type="entry name" value="TetR_C_33"/>
    <property type="match status" value="1"/>
</dbReference>
<evidence type="ECO:0000259" key="5">
    <source>
        <dbReference type="PROSITE" id="PS50977"/>
    </source>
</evidence>
<keyword evidence="2 4" id="KW-0238">DNA-binding</keyword>
<gene>
    <name evidence="6" type="ORF">EIY87_36250</name>
</gene>
<proteinExistence type="predicted"/>
<dbReference type="InterPro" id="IPR050109">
    <property type="entry name" value="HTH-type_TetR-like_transc_reg"/>
</dbReference>
<evidence type="ECO:0000256" key="1">
    <source>
        <dbReference type="ARBA" id="ARBA00023015"/>
    </source>
</evidence>
<dbReference type="AlphaFoldDB" id="A0A3R9FGZ2"/>
<dbReference type="EMBL" id="RSEC01000060">
    <property type="protein sequence ID" value="RSD10329.1"/>
    <property type="molecule type" value="Genomic_DNA"/>
</dbReference>
<dbReference type="Proteomes" id="UP000267081">
    <property type="component" value="Unassembled WGS sequence"/>
</dbReference>